<evidence type="ECO:0000313" key="3">
    <source>
        <dbReference type="EMBL" id="GEU39949.1"/>
    </source>
</evidence>
<evidence type="ECO:0000256" key="1">
    <source>
        <dbReference type="SAM" id="Coils"/>
    </source>
</evidence>
<dbReference type="EMBL" id="BKCJ010001239">
    <property type="protein sequence ID" value="GEU39949.1"/>
    <property type="molecule type" value="Genomic_DNA"/>
</dbReference>
<name>A0A6L2JT98_TANCI</name>
<feature type="region of interest" description="Disordered" evidence="2">
    <location>
        <begin position="194"/>
        <end position="216"/>
    </location>
</feature>
<evidence type="ECO:0000256" key="2">
    <source>
        <dbReference type="SAM" id="MobiDB-lite"/>
    </source>
</evidence>
<proteinExistence type="predicted"/>
<protein>
    <submittedName>
        <fullName evidence="3">Uncharacterized protein</fullName>
    </submittedName>
</protein>
<organism evidence="3">
    <name type="scientific">Tanacetum cinerariifolium</name>
    <name type="common">Dalmatian daisy</name>
    <name type="synonym">Chrysanthemum cinerariifolium</name>
    <dbReference type="NCBI Taxonomy" id="118510"/>
    <lineage>
        <taxon>Eukaryota</taxon>
        <taxon>Viridiplantae</taxon>
        <taxon>Streptophyta</taxon>
        <taxon>Embryophyta</taxon>
        <taxon>Tracheophyta</taxon>
        <taxon>Spermatophyta</taxon>
        <taxon>Magnoliopsida</taxon>
        <taxon>eudicotyledons</taxon>
        <taxon>Gunneridae</taxon>
        <taxon>Pentapetalae</taxon>
        <taxon>asterids</taxon>
        <taxon>campanulids</taxon>
        <taxon>Asterales</taxon>
        <taxon>Asteraceae</taxon>
        <taxon>Asteroideae</taxon>
        <taxon>Anthemideae</taxon>
        <taxon>Anthemidinae</taxon>
        <taxon>Tanacetum</taxon>
    </lineage>
</organism>
<feature type="coiled-coil region" evidence="1">
    <location>
        <begin position="263"/>
        <end position="290"/>
    </location>
</feature>
<keyword evidence="1" id="KW-0175">Coiled coil</keyword>
<reference evidence="3" key="1">
    <citation type="journal article" date="2019" name="Sci. Rep.">
        <title>Draft genome of Tanacetum cinerariifolium, the natural source of mosquito coil.</title>
        <authorList>
            <person name="Yamashiro T."/>
            <person name="Shiraishi A."/>
            <person name="Satake H."/>
            <person name="Nakayama K."/>
        </authorList>
    </citation>
    <scope>NUCLEOTIDE SEQUENCE</scope>
</reference>
<gene>
    <name evidence="3" type="ORF">Tci_011927</name>
</gene>
<dbReference type="AlphaFoldDB" id="A0A6L2JT98"/>
<comment type="caution">
    <text evidence="3">The sequence shown here is derived from an EMBL/GenBank/DDBJ whole genome shotgun (WGS) entry which is preliminary data.</text>
</comment>
<accession>A0A6L2JT98</accession>
<sequence>MAKIALVVHLWKALVEKENVGFDLTKSDLYLSFIEDLTAKGMGLRALKHNLGEDPIRARKEGLRAREEGTSLSLPVKCNVCIYDCIAFDFNHRVNQRLYQIVLNALNDMPICHEISCSLNVDYSRVGLEMAFRNFIYAENEEDLSLFPKEPSLSFGTGLPSVLVNTEPPPPPLRVDVKPKLKLVEDTTYYGGSLKPERHLAPGSLSSRATHAKTSSSKDGPLFLIVFNDDEGLPDVFKLKDANACHLEIFAITPLNWKNHLVIEKIRGEYDVMKERKRAREEECDKLRTNQKWAGYQVSLSALELKVSSLKAKKASDEFGRLVGKLVSFVILYGRCAAFEQVDGMKEPFDLSKVKGYRPSYKKEHTQAGNELATPTFP</sequence>
<feature type="compositionally biased region" description="Polar residues" evidence="2">
    <location>
        <begin position="204"/>
        <end position="216"/>
    </location>
</feature>